<dbReference type="RefSeq" id="WP_246913520.1">
    <property type="nucleotide sequence ID" value="NZ_JALJRB010000028.1"/>
</dbReference>
<name>A0AA41UK16_9BACT</name>
<dbReference type="EMBL" id="JALJRB010000028">
    <property type="protein sequence ID" value="MCJ8502560.1"/>
    <property type="molecule type" value="Genomic_DNA"/>
</dbReference>
<dbReference type="InterPro" id="IPR011112">
    <property type="entry name" value="Rho-like_N"/>
</dbReference>
<gene>
    <name evidence="2" type="ORF">MRX98_18430</name>
</gene>
<evidence type="ECO:0000259" key="1">
    <source>
        <dbReference type="SMART" id="SM00959"/>
    </source>
</evidence>
<accession>A0AA41UK16</accession>
<feature type="domain" description="Rho termination factor-like N-terminal" evidence="1">
    <location>
        <begin position="12"/>
        <end position="55"/>
    </location>
</feature>
<dbReference type="Proteomes" id="UP001165427">
    <property type="component" value="Unassembled WGS sequence"/>
</dbReference>
<evidence type="ECO:0000313" key="3">
    <source>
        <dbReference type="Proteomes" id="UP001165427"/>
    </source>
</evidence>
<dbReference type="SMART" id="SM00959">
    <property type="entry name" value="Rho_N"/>
    <property type="match status" value="1"/>
</dbReference>
<dbReference type="GO" id="GO:0006353">
    <property type="term" value="P:DNA-templated transcription termination"/>
    <property type="evidence" value="ECO:0007669"/>
    <property type="project" value="InterPro"/>
</dbReference>
<organism evidence="2 3">
    <name type="scientific">Desulfatitalea alkaliphila</name>
    <dbReference type="NCBI Taxonomy" id="2929485"/>
    <lineage>
        <taxon>Bacteria</taxon>
        <taxon>Pseudomonadati</taxon>
        <taxon>Thermodesulfobacteriota</taxon>
        <taxon>Desulfobacteria</taxon>
        <taxon>Desulfobacterales</taxon>
        <taxon>Desulfosarcinaceae</taxon>
        <taxon>Desulfatitalea</taxon>
    </lineage>
</organism>
<proteinExistence type="predicted"/>
<protein>
    <submittedName>
        <fullName evidence="2">Rho termination factor N-terminal domain-containing protein</fullName>
    </submittedName>
</protein>
<comment type="caution">
    <text evidence="2">The sequence shown here is derived from an EMBL/GenBank/DDBJ whole genome shotgun (WGS) entry which is preliminary data.</text>
</comment>
<keyword evidence="3" id="KW-1185">Reference proteome</keyword>
<reference evidence="2" key="1">
    <citation type="submission" date="2022-04" db="EMBL/GenBank/DDBJ databases">
        <title>Desulfatitalea alkaliphila sp. nov., a novel anaerobic sulfate-reducing bacterium isolated from terrestrial mud volcano, Taman Peninsula, Russia.</title>
        <authorList>
            <person name="Khomyakova M.A."/>
            <person name="Merkel A.Y."/>
            <person name="Slobodkin A.I."/>
        </authorList>
    </citation>
    <scope>NUCLEOTIDE SEQUENCE</scope>
    <source>
        <strain evidence="2">M08but</strain>
    </source>
</reference>
<dbReference type="AlphaFoldDB" id="A0AA41UK16"/>
<sequence>MGAKKKGDKEKPLEKMTVVELREIAKQIEGIVGVHGMNKAELLTTIREERGIAEPPKTNSSVDTKKVKEKIRALKAKRGEALAAKDKTIATRLRRQIARLKKQTRRAA</sequence>
<evidence type="ECO:0000313" key="2">
    <source>
        <dbReference type="EMBL" id="MCJ8502560.1"/>
    </source>
</evidence>